<evidence type="ECO:0000313" key="7">
    <source>
        <dbReference type="EMBL" id="ODQ44984.1"/>
    </source>
</evidence>
<dbReference type="GO" id="GO:0072583">
    <property type="term" value="P:clathrin-dependent endocytosis"/>
    <property type="evidence" value="ECO:0007669"/>
    <property type="project" value="InterPro"/>
</dbReference>
<dbReference type="AlphaFoldDB" id="A0A1E3NFT3"/>
<comment type="similarity">
    <text evidence="4">Belongs to the AP180 family.</text>
</comment>
<accession>A0A1E3NFT3</accession>
<evidence type="ECO:0000256" key="4">
    <source>
        <dbReference type="ARBA" id="ARBA00061059"/>
    </source>
</evidence>
<evidence type="ECO:0000256" key="2">
    <source>
        <dbReference type="ARBA" id="ARBA00022490"/>
    </source>
</evidence>
<dbReference type="GO" id="GO:0032050">
    <property type="term" value="F:clathrin heavy chain binding"/>
    <property type="evidence" value="ECO:0007669"/>
    <property type="project" value="TreeGrafter"/>
</dbReference>
<evidence type="ECO:0000256" key="3">
    <source>
        <dbReference type="ARBA" id="ARBA00058079"/>
    </source>
</evidence>
<dbReference type="InterPro" id="IPR045192">
    <property type="entry name" value="AP180-like"/>
</dbReference>
<dbReference type="GO" id="GO:0006900">
    <property type="term" value="P:vesicle budding from membrane"/>
    <property type="evidence" value="ECO:0007669"/>
    <property type="project" value="TreeGrafter"/>
</dbReference>
<dbReference type="CDD" id="cd16988">
    <property type="entry name" value="ANTH_N_YAP180"/>
    <property type="match status" value="1"/>
</dbReference>
<name>A0A1E3NFT3_9ASCO</name>
<dbReference type="Gene3D" id="1.25.40.90">
    <property type="match status" value="1"/>
</dbReference>
<dbReference type="SMART" id="SM00273">
    <property type="entry name" value="ENTH"/>
    <property type="match status" value="1"/>
</dbReference>
<feature type="domain" description="ENTH" evidence="6">
    <location>
        <begin position="1"/>
        <end position="130"/>
    </location>
</feature>
<proteinExistence type="inferred from homology"/>
<organism evidence="7 8">
    <name type="scientific">Pichia membranifaciens NRRL Y-2026</name>
    <dbReference type="NCBI Taxonomy" id="763406"/>
    <lineage>
        <taxon>Eukaryota</taxon>
        <taxon>Fungi</taxon>
        <taxon>Dikarya</taxon>
        <taxon>Ascomycota</taxon>
        <taxon>Saccharomycotina</taxon>
        <taxon>Pichiomycetes</taxon>
        <taxon>Pichiales</taxon>
        <taxon>Pichiaceae</taxon>
        <taxon>Pichia</taxon>
    </lineage>
</organism>
<dbReference type="GO" id="GO:0005546">
    <property type="term" value="F:phosphatidylinositol-4,5-bisphosphate binding"/>
    <property type="evidence" value="ECO:0007669"/>
    <property type="project" value="TreeGrafter"/>
</dbReference>
<protein>
    <recommendedName>
        <fullName evidence="6">ENTH domain-containing protein</fullName>
    </recommendedName>
</protein>
<keyword evidence="2" id="KW-0963">Cytoplasm</keyword>
<dbReference type="GO" id="GO:0005905">
    <property type="term" value="C:clathrin-coated pit"/>
    <property type="evidence" value="ECO:0007669"/>
    <property type="project" value="TreeGrafter"/>
</dbReference>
<evidence type="ECO:0000256" key="1">
    <source>
        <dbReference type="ARBA" id="ARBA00004496"/>
    </source>
</evidence>
<dbReference type="GO" id="GO:0005545">
    <property type="term" value="F:1-phosphatidylinositol binding"/>
    <property type="evidence" value="ECO:0007669"/>
    <property type="project" value="InterPro"/>
</dbReference>
<dbReference type="FunFam" id="1.20.58.150:FF:000004">
    <property type="entry name" value="ENTH domain protein"/>
    <property type="match status" value="1"/>
</dbReference>
<evidence type="ECO:0000313" key="8">
    <source>
        <dbReference type="Proteomes" id="UP000094455"/>
    </source>
</evidence>
<dbReference type="Pfam" id="PF07651">
    <property type="entry name" value="ANTH"/>
    <property type="match status" value="1"/>
</dbReference>
<dbReference type="InterPro" id="IPR013809">
    <property type="entry name" value="ENTH"/>
</dbReference>
<dbReference type="SUPFAM" id="SSF89009">
    <property type="entry name" value="GAT-like domain"/>
    <property type="match status" value="1"/>
</dbReference>
<comment type="subcellular location">
    <subcellularLocation>
        <location evidence="1">Cytoplasm</location>
    </subcellularLocation>
</comment>
<evidence type="ECO:0000256" key="5">
    <source>
        <dbReference type="ARBA" id="ARBA00061916"/>
    </source>
</evidence>
<dbReference type="SUPFAM" id="SSF48464">
    <property type="entry name" value="ENTH/VHS domain"/>
    <property type="match status" value="1"/>
</dbReference>
<comment type="function">
    <text evidence="3">Involved in endocytosis and clathrin cage assembly.</text>
</comment>
<dbReference type="PANTHER" id="PTHR22951:SF5">
    <property type="entry name" value="PHOSPHATIDYLINOSITOL-BINDING CLATHRIN ASSEMBLY PROTEIN LAP"/>
    <property type="match status" value="1"/>
</dbReference>
<dbReference type="GO" id="GO:0030136">
    <property type="term" value="C:clathrin-coated vesicle"/>
    <property type="evidence" value="ECO:0007669"/>
    <property type="project" value="InterPro"/>
</dbReference>
<dbReference type="STRING" id="763406.A0A1E3NFT3"/>
<dbReference type="Proteomes" id="UP000094455">
    <property type="component" value="Unassembled WGS sequence"/>
</dbReference>
<dbReference type="GO" id="GO:0000149">
    <property type="term" value="F:SNARE binding"/>
    <property type="evidence" value="ECO:0007669"/>
    <property type="project" value="TreeGrafter"/>
</dbReference>
<dbReference type="InterPro" id="IPR011417">
    <property type="entry name" value="ANTH_dom"/>
</dbReference>
<dbReference type="RefSeq" id="XP_019016097.1">
    <property type="nucleotide sequence ID" value="XM_019162990.1"/>
</dbReference>
<sequence>MTTFDKLVDGATKIKLAPPKPKYIEPILLATTEGERSDDFRTVMRALGRRLQDSAWTIVYKSLLVIHIMIREGDENVCIKYLSSHLSVLDIHIGKSGKFISNGGELNQVYSYAHYLATRAKEFANTGHDFIRETKKPYGSWNSSDKSSILREMPVEKGLLRETESVQRQIDALVRCKFRESEINNDLLVLSFRMLTTDLISLYQCLNEGVLNLLEHFFDLSKSDAERAFEIYEHFTKETKKAIEFLRVAKHLESVTKLRVPTIKHAQTSLTSSLREYLDDPDFEINRRQYLAEKEFSKQGGTQQQALQQQALQQQAHAQAQAQQLQFQMLQAQATANAGVQQQATGFNPFSNMNTFSMQPAQATVPQPQPLTIQTSQSYIQNPMAQMNLAATVPMNLQTPVQQTPNAFSTDSSLVQPRVLSNNFTGNGFGASTSTTTPLTTQADQELQRRLQNEAHTGGSNAVRAVATGTNPFRLETHSTASPSHSSNGGLATVSELKMQPTAGGLERLPTVPVFPETQRDAYQQQLQRQAGIELSQQVLQKQMTSNPFSQQATGMIQQASLNPNSYTGNNGNDFNFVGMSASNVPNAYLIQQQQLQQQMLQQQQQQQQQQQPVYSSIYNGPNLLG</sequence>
<evidence type="ECO:0000259" key="6">
    <source>
        <dbReference type="PROSITE" id="PS50942"/>
    </source>
</evidence>
<dbReference type="GO" id="GO:0048268">
    <property type="term" value="P:clathrin coat assembly"/>
    <property type="evidence" value="ECO:0007669"/>
    <property type="project" value="InterPro"/>
</dbReference>
<dbReference type="InterPro" id="IPR014712">
    <property type="entry name" value="ANTH_dom_sf"/>
</dbReference>
<gene>
    <name evidence="7" type="ORF">PICMEDRAFT_36159</name>
</gene>
<dbReference type="EMBL" id="KV454005">
    <property type="protein sequence ID" value="ODQ44984.1"/>
    <property type="molecule type" value="Genomic_DNA"/>
</dbReference>
<reference evidence="7 8" key="1">
    <citation type="journal article" date="2016" name="Proc. Natl. Acad. Sci. U.S.A.">
        <title>Comparative genomics of biotechnologically important yeasts.</title>
        <authorList>
            <person name="Riley R."/>
            <person name="Haridas S."/>
            <person name="Wolfe K.H."/>
            <person name="Lopes M.R."/>
            <person name="Hittinger C.T."/>
            <person name="Goeker M."/>
            <person name="Salamov A.A."/>
            <person name="Wisecaver J.H."/>
            <person name="Long T.M."/>
            <person name="Calvey C.H."/>
            <person name="Aerts A.L."/>
            <person name="Barry K.W."/>
            <person name="Choi C."/>
            <person name="Clum A."/>
            <person name="Coughlan A.Y."/>
            <person name="Deshpande S."/>
            <person name="Douglass A.P."/>
            <person name="Hanson S.J."/>
            <person name="Klenk H.-P."/>
            <person name="LaButti K.M."/>
            <person name="Lapidus A."/>
            <person name="Lindquist E.A."/>
            <person name="Lipzen A.M."/>
            <person name="Meier-Kolthoff J.P."/>
            <person name="Ohm R.A."/>
            <person name="Otillar R.P."/>
            <person name="Pangilinan J.L."/>
            <person name="Peng Y."/>
            <person name="Rokas A."/>
            <person name="Rosa C.A."/>
            <person name="Scheuner C."/>
            <person name="Sibirny A.A."/>
            <person name="Slot J.C."/>
            <person name="Stielow J.B."/>
            <person name="Sun H."/>
            <person name="Kurtzman C.P."/>
            <person name="Blackwell M."/>
            <person name="Grigoriev I.V."/>
            <person name="Jeffries T.W."/>
        </authorList>
    </citation>
    <scope>NUCLEOTIDE SEQUENCE [LARGE SCALE GENOMIC DNA]</scope>
    <source>
        <strain evidence="7 8">NRRL Y-2026</strain>
    </source>
</reference>
<dbReference type="InterPro" id="IPR008942">
    <property type="entry name" value="ENTH_VHS"/>
</dbReference>
<comment type="subunit">
    <text evidence="5">Interacts with PAN1 and the clathrin heavy and light chains CHC1 and CLC1.</text>
</comment>
<dbReference type="GeneID" id="30179677"/>
<dbReference type="OrthoDB" id="44015at2759"/>
<dbReference type="PROSITE" id="PS50942">
    <property type="entry name" value="ENTH"/>
    <property type="match status" value="1"/>
</dbReference>
<keyword evidence="8" id="KW-1185">Reference proteome</keyword>
<dbReference type="PANTHER" id="PTHR22951">
    <property type="entry name" value="CLATHRIN ASSEMBLY PROTEIN"/>
    <property type="match status" value="1"/>
</dbReference>
<dbReference type="Gene3D" id="1.20.58.150">
    <property type="entry name" value="ANTH domain"/>
    <property type="match status" value="1"/>
</dbReference>